<feature type="region of interest" description="Disordered" evidence="1">
    <location>
        <begin position="1"/>
        <end position="183"/>
    </location>
</feature>
<gene>
    <name evidence="2" type="ORF">M6B38_117030</name>
</gene>
<evidence type="ECO:0000313" key="3">
    <source>
        <dbReference type="Proteomes" id="UP001140949"/>
    </source>
</evidence>
<comment type="caution">
    <text evidence="2">The sequence shown here is derived from an EMBL/GenBank/DDBJ whole genome shotgun (WGS) entry which is preliminary data.</text>
</comment>
<accession>A0AAX6HTJ8</accession>
<feature type="compositionally biased region" description="Acidic residues" evidence="1">
    <location>
        <begin position="149"/>
        <end position="170"/>
    </location>
</feature>
<reference evidence="2" key="2">
    <citation type="submission" date="2023-04" db="EMBL/GenBank/DDBJ databases">
        <authorList>
            <person name="Bruccoleri R.E."/>
            <person name="Oakeley E.J."/>
            <person name="Faust A.-M."/>
            <person name="Dessus-Babus S."/>
            <person name="Altorfer M."/>
            <person name="Burckhardt D."/>
            <person name="Oertli M."/>
            <person name="Naumann U."/>
            <person name="Petersen F."/>
            <person name="Wong J."/>
        </authorList>
    </citation>
    <scope>NUCLEOTIDE SEQUENCE</scope>
    <source>
        <strain evidence="2">GSM-AAB239-AS_SAM_17_03QT</strain>
        <tissue evidence="2">Leaf</tissue>
    </source>
</reference>
<dbReference type="EMBL" id="JANAVB010006993">
    <property type="protein sequence ID" value="KAJ6843804.1"/>
    <property type="molecule type" value="Genomic_DNA"/>
</dbReference>
<evidence type="ECO:0000313" key="2">
    <source>
        <dbReference type="EMBL" id="KAJ6843804.1"/>
    </source>
</evidence>
<proteinExistence type="predicted"/>
<feature type="compositionally biased region" description="Polar residues" evidence="1">
    <location>
        <begin position="28"/>
        <end position="54"/>
    </location>
</feature>
<evidence type="ECO:0000256" key="1">
    <source>
        <dbReference type="SAM" id="MobiDB-lite"/>
    </source>
</evidence>
<dbReference type="InterPro" id="IPR044287">
    <property type="entry name" value="SGS3"/>
</dbReference>
<feature type="compositionally biased region" description="Basic and acidic residues" evidence="1">
    <location>
        <begin position="71"/>
        <end position="82"/>
    </location>
</feature>
<dbReference type="PANTHER" id="PTHR46602:SF1">
    <property type="entry name" value="PROTEIN SUPPRESSOR OF GENE SILENCING 3"/>
    <property type="match status" value="1"/>
</dbReference>
<dbReference type="GO" id="GO:0051607">
    <property type="term" value="P:defense response to virus"/>
    <property type="evidence" value="ECO:0007669"/>
    <property type="project" value="InterPro"/>
</dbReference>
<dbReference type="AlphaFoldDB" id="A0AAX6HTJ8"/>
<keyword evidence="3" id="KW-1185">Reference proteome</keyword>
<sequence length="183" mass="19620">MWGPSKDLGQSEGFPRQGPGINGGAGRSTGNSWAQAAVNGQTASVPGNSWAQDGSNGGSVGAPGNNWVQPGDHRNSLGRDNPKPQGASRQPSYRAPTPVAERPPLQHGMDWRARFNSSTQQKVEDKAIPQDGSLDGYDSDSDIVRNQPEDDSDDDELLEDSDELSDDYDSDASQRSHETRKNS</sequence>
<organism evidence="2 3">
    <name type="scientific">Iris pallida</name>
    <name type="common">Sweet iris</name>
    <dbReference type="NCBI Taxonomy" id="29817"/>
    <lineage>
        <taxon>Eukaryota</taxon>
        <taxon>Viridiplantae</taxon>
        <taxon>Streptophyta</taxon>
        <taxon>Embryophyta</taxon>
        <taxon>Tracheophyta</taxon>
        <taxon>Spermatophyta</taxon>
        <taxon>Magnoliopsida</taxon>
        <taxon>Liliopsida</taxon>
        <taxon>Asparagales</taxon>
        <taxon>Iridaceae</taxon>
        <taxon>Iridoideae</taxon>
        <taxon>Irideae</taxon>
        <taxon>Iris</taxon>
    </lineage>
</organism>
<dbReference type="PANTHER" id="PTHR46602">
    <property type="entry name" value="PROTEIN SUPPRESSOR OF GENE SILENCING 3"/>
    <property type="match status" value="1"/>
</dbReference>
<feature type="compositionally biased region" description="Basic and acidic residues" evidence="1">
    <location>
        <begin position="172"/>
        <end position="183"/>
    </location>
</feature>
<dbReference type="GO" id="GO:0031047">
    <property type="term" value="P:regulatory ncRNA-mediated gene silencing"/>
    <property type="evidence" value="ECO:0007669"/>
    <property type="project" value="InterPro"/>
</dbReference>
<dbReference type="Proteomes" id="UP001140949">
    <property type="component" value="Unassembled WGS sequence"/>
</dbReference>
<protein>
    <submittedName>
        <fullName evidence="2">Protein SUPPRESSOR OF GENE SILENCING 3-like protein</fullName>
    </submittedName>
</protein>
<name>A0AAX6HTJ8_IRIPA</name>
<reference evidence="2" key="1">
    <citation type="journal article" date="2023" name="GigaByte">
        <title>Genome assembly of the bearded iris, Iris pallida Lam.</title>
        <authorList>
            <person name="Bruccoleri R.E."/>
            <person name="Oakeley E.J."/>
            <person name="Faust A.M.E."/>
            <person name="Altorfer M."/>
            <person name="Dessus-Babus S."/>
            <person name="Burckhardt D."/>
            <person name="Oertli M."/>
            <person name="Naumann U."/>
            <person name="Petersen F."/>
            <person name="Wong J."/>
        </authorList>
    </citation>
    <scope>NUCLEOTIDE SEQUENCE</scope>
    <source>
        <strain evidence="2">GSM-AAB239-AS_SAM_17_03QT</strain>
    </source>
</reference>